<dbReference type="Pfam" id="PF22692">
    <property type="entry name" value="LlgE_F_G_D1"/>
    <property type="match status" value="1"/>
</dbReference>
<evidence type="ECO:0000259" key="6">
    <source>
        <dbReference type="Pfam" id="PF00460"/>
    </source>
</evidence>
<comment type="subunit">
    <text evidence="3">The basal body constitutes a major portion of the flagellar organelle and consists of four rings (L,P,S, and M) mounted on a central rod. The rod consists of about 26 subunits of FlgG in the distal portion, and FlgB, FlgC and FlgF are thought to build up the proximal portion of the rod with about 6 subunits each.</text>
</comment>
<dbReference type="InterPro" id="IPR001444">
    <property type="entry name" value="Flag_bb_rod_N"/>
</dbReference>
<comment type="similarity">
    <text evidence="1">Belongs to the flagella basal body rod proteins family.</text>
</comment>
<evidence type="ECO:0000256" key="3">
    <source>
        <dbReference type="ARBA" id="ARBA00025933"/>
    </source>
</evidence>
<name>A0A382G048_9ZZZZ</name>
<accession>A0A382G048</accession>
<dbReference type="InterPro" id="IPR037925">
    <property type="entry name" value="FlgE/F/G-like"/>
</dbReference>
<sequence>MIRALFTAATGMNAQEINVATISNNISNVNSTGFKKSRAEFQDLLYQNLRLVGTLSPNGNQVPTGSQLGLGAKLGSIARIYGQGDFIQTQNELDLAITGRGFFQVALPDGTIAYTRAGSFKMNNTGLVVTADGLPLEPAITIPADALQISIDENGSVSVTQPGATAPTVLGTIQLATFQNRAGLQAVGNNAFKQTDASGAPTVGNPNSDDRGKTQQGFLEMSNVSVVEEMVNLISAQRAYETNSRTVQTADEMLQTANNMKR</sequence>
<dbReference type="SUPFAM" id="SSF117143">
    <property type="entry name" value="Flagellar hook protein flgE"/>
    <property type="match status" value="1"/>
</dbReference>
<dbReference type="InterPro" id="IPR012834">
    <property type="entry name" value="FlgG_G_neg"/>
</dbReference>
<dbReference type="InterPro" id="IPR019776">
    <property type="entry name" value="Flagellar_basal_body_rod_CS"/>
</dbReference>
<evidence type="ECO:0000259" key="7">
    <source>
        <dbReference type="Pfam" id="PF06429"/>
    </source>
</evidence>
<feature type="domain" description="Flagellar hook protein FlgE/F/G-like D1" evidence="8">
    <location>
        <begin position="96"/>
        <end position="159"/>
    </location>
</feature>
<evidence type="ECO:0000313" key="9">
    <source>
        <dbReference type="EMBL" id="SVB68580.1"/>
    </source>
</evidence>
<dbReference type="EMBL" id="UINC01052814">
    <property type="protein sequence ID" value="SVB68580.1"/>
    <property type="molecule type" value="Genomic_DNA"/>
</dbReference>
<dbReference type="InterPro" id="IPR053967">
    <property type="entry name" value="LlgE_F_G-like_D1"/>
</dbReference>
<organism evidence="9">
    <name type="scientific">marine metagenome</name>
    <dbReference type="NCBI Taxonomy" id="408172"/>
    <lineage>
        <taxon>unclassified sequences</taxon>
        <taxon>metagenomes</taxon>
        <taxon>ecological metagenomes</taxon>
    </lineage>
</organism>
<dbReference type="Pfam" id="PF00460">
    <property type="entry name" value="Flg_bb_rod"/>
    <property type="match status" value="1"/>
</dbReference>
<dbReference type="InterPro" id="IPR010930">
    <property type="entry name" value="Flg_bb/hook_C_dom"/>
</dbReference>
<dbReference type="PANTHER" id="PTHR30435">
    <property type="entry name" value="FLAGELLAR PROTEIN"/>
    <property type="match status" value="1"/>
</dbReference>
<dbReference type="PROSITE" id="PS00588">
    <property type="entry name" value="FLAGELLA_BB_ROD"/>
    <property type="match status" value="1"/>
</dbReference>
<evidence type="ECO:0000256" key="1">
    <source>
        <dbReference type="ARBA" id="ARBA00009677"/>
    </source>
</evidence>
<dbReference type="NCBIfam" id="TIGR02488">
    <property type="entry name" value="flgG_G_neg"/>
    <property type="match status" value="1"/>
</dbReference>
<proteinExistence type="inferred from homology"/>
<dbReference type="GO" id="GO:0009426">
    <property type="term" value="C:bacterial-type flagellum basal body, distal rod"/>
    <property type="evidence" value="ECO:0007669"/>
    <property type="project" value="InterPro"/>
</dbReference>
<gene>
    <name evidence="9" type="ORF">METZ01_LOCUS221434</name>
</gene>
<reference evidence="9" key="1">
    <citation type="submission" date="2018-05" db="EMBL/GenBank/DDBJ databases">
        <authorList>
            <person name="Lanie J.A."/>
            <person name="Ng W.-L."/>
            <person name="Kazmierczak K.M."/>
            <person name="Andrzejewski T.M."/>
            <person name="Davidsen T.M."/>
            <person name="Wayne K.J."/>
            <person name="Tettelin H."/>
            <person name="Glass J.I."/>
            <person name="Rusch D."/>
            <person name="Podicherti R."/>
            <person name="Tsui H.-C.T."/>
            <person name="Winkler M.E."/>
        </authorList>
    </citation>
    <scope>NUCLEOTIDE SEQUENCE</scope>
</reference>
<evidence type="ECO:0000259" key="8">
    <source>
        <dbReference type="Pfam" id="PF22692"/>
    </source>
</evidence>
<evidence type="ECO:0000256" key="2">
    <source>
        <dbReference type="ARBA" id="ARBA00017948"/>
    </source>
</evidence>
<feature type="domain" description="Flagellar basal-body/hook protein C-terminal" evidence="7">
    <location>
        <begin position="215"/>
        <end position="260"/>
    </location>
</feature>
<dbReference type="Pfam" id="PF06429">
    <property type="entry name" value="Flg_bbr_C"/>
    <property type="match status" value="1"/>
</dbReference>
<dbReference type="PANTHER" id="PTHR30435:SF19">
    <property type="entry name" value="FLAGELLAR BASAL-BODY ROD PROTEIN FLGG"/>
    <property type="match status" value="1"/>
</dbReference>
<dbReference type="AlphaFoldDB" id="A0A382G048"/>
<dbReference type="GO" id="GO:0071978">
    <property type="term" value="P:bacterial-type flagellum-dependent swarming motility"/>
    <property type="evidence" value="ECO:0007669"/>
    <property type="project" value="TreeGrafter"/>
</dbReference>
<feature type="domain" description="Flagellar basal body rod protein N-terminal" evidence="6">
    <location>
        <begin position="7"/>
        <end position="35"/>
    </location>
</feature>
<dbReference type="NCBIfam" id="TIGR03506">
    <property type="entry name" value="FlgEFG_subfam"/>
    <property type="match status" value="2"/>
</dbReference>
<protein>
    <recommendedName>
        <fullName evidence="2">Flagellar basal-body rod protein FlgG</fullName>
    </recommendedName>
    <alternativeName>
        <fullName evidence="4">Distal rod protein</fullName>
    </alternativeName>
</protein>
<evidence type="ECO:0000256" key="4">
    <source>
        <dbReference type="ARBA" id="ARBA00032912"/>
    </source>
</evidence>
<dbReference type="InterPro" id="IPR020013">
    <property type="entry name" value="Flagellar_FlgE/F/G"/>
</dbReference>
<evidence type="ECO:0000256" key="5">
    <source>
        <dbReference type="SAM" id="MobiDB-lite"/>
    </source>
</evidence>
<feature type="region of interest" description="Disordered" evidence="5">
    <location>
        <begin position="195"/>
        <end position="215"/>
    </location>
</feature>